<dbReference type="PANTHER" id="PTHR39210:SF1">
    <property type="entry name" value="HEPARIN-SULFATE LYASE"/>
    <property type="match status" value="1"/>
</dbReference>
<dbReference type="Pfam" id="PF07940">
    <property type="entry name" value="Hepar_II_III_C"/>
    <property type="match status" value="1"/>
</dbReference>
<dbReference type="Proteomes" id="UP001065549">
    <property type="component" value="Unassembled WGS sequence"/>
</dbReference>
<dbReference type="Gene3D" id="1.50.10.100">
    <property type="entry name" value="Chondroitin AC/alginate lyase"/>
    <property type="match status" value="1"/>
</dbReference>
<feature type="domain" description="Heparinase II/III-like C-terminal" evidence="5">
    <location>
        <begin position="778"/>
        <end position="960"/>
    </location>
</feature>
<dbReference type="Pfam" id="PF19786">
    <property type="entry name" value="DUF6270"/>
    <property type="match status" value="1"/>
</dbReference>
<dbReference type="GO" id="GO:0042597">
    <property type="term" value="C:periplasmic space"/>
    <property type="evidence" value="ECO:0007669"/>
    <property type="project" value="UniProtKB-SubCell"/>
</dbReference>
<comment type="subcellular location">
    <subcellularLocation>
        <location evidence="1">Periplasm</location>
    </subcellularLocation>
</comment>
<evidence type="ECO:0000256" key="2">
    <source>
        <dbReference type="ARBA" id="ARBA00022729"/>
    </source>
</evidence>
<evidence type="ECO:0000256" key="1">
    <source>
        <dbReference type="ARBA" id="ARBA00004418"/>
    </source>
</evidence>
<keyword evidence="3" id="KW-0574">Periplasm</keyword>
<evidence type="ECO:0000256" key="3">
    <source>
        <dbReference type="ARBA" id="ARBA00022764"/>
    </source>
</evidence>
<evidence type="ECO:0000259" key="5">
    <source>
        <dbReference type="Pfam" id="PF07940"/>
    </source>
</evidence>
<comment type="caution">
    <text evidence="7">The sequence shown here is derived from an EMBL/GenBank/DDBJ whole genome shotgun (WGS) entry which is preliminary data.</text>
</comment>
<dbReference type="AlphaFoldDB" id="A0A9J6QQ78"/>
<evidence type="ECO:0000313" key="8">
    <source>
        <dbReference type="Proteomes" id="UP001065549"/>
    </source>
</evidence>
<protein>
    <submittedName>
        <fullName evidence="7">Heparinase II/III family protein</fullName>
    </submittedName>
</protein>
<proteinExistence type="predicted"/>
<dbReference type="SUPFAM" id="SSF48230">
    <property type="entry name" value="Chondroitin AC/alginate lyase"/>
    <property type="match status" value="1"/>
</dbReference>
<dbReference type="InterPro" id="IPR012480">
    <property type="entry name" value="Hepar_II_III_C"/>
</dbReference>
<dbReference type="EMBL" id="JAOSHN010000001">
    <property type="protein sequence ID" value="MCU7376820.1"/>
    <property type="molecule type" value="Genomic_DNA"/>
</dbReference>
<name>A0A9J6QQ78_9FIRM</name>
<sequence length="1265" mass="148531">MTKINIFGSCVSRDIFRFDQNNEYEVPVYIARSSLLSNLQMNSWKIDGRGDQLLLDSKFQKEAVIRDLNKHVYADMASEDPDYLMIDFIDERFRIAKLDNKYATYSNELVNSQLLEGRGFELLDKVPKTVGWGYTFEGKDIEPYIKSFAHELKSRYKEEQIIIHEAYMRDTYISKDGKLKKFPQHICNDVKQKNRMLRYMYKMLYDYTPGAHVMNLFNEREFLINENHLWGLTPMHYEDDYYYEALNRLNEILSEGGDKQIHKRELDEFSADDVEIKLAGNIITAINHFKPLKRKTQYSWYVNTIKENKIENVFKSSSWSEDNTFKYRAEEIDTSYLLIAYVKFANDNKRVNRIAGRIERSPNSHEWIVQGLAIDDLDRKHVSFITDTISMKVDVTFDAYAPLQYAWYIFENDYRHLIYKSKGFSPEPTFSFIPSDAESTYYFQIYARDISGYKKIIKTKGVRVGFFEKGMFGMTINQFNCDMALPEDKTNLMWADEIVKGNLYIHKSFQSAPNIRDGLDWNIVFSQSPGTYQLWLQSLGMIRILVRAYQLKPRVTYLKTANEFLLSWIEYEESRRSNENTMVWHDHGSALRLNTIIYFALTAEDAGIMDEATAEFIRGIVRQHSEFLADEVNYTQNHNHGIFQDQSLLYCAYFLNDRTLADLAKKRLCGQIEFAFNEEKVHVENSAMYHIALLYMLDDIADLLENMKDYFSSYVRANIKASADFCAYLCRPSGNLLNTGDSSIDNNRRKYGIRARKLGSESYLFSATQGKEGKPPERASIIYPKSGYYFYKQDHNSCVRFTDATWKMFKSGYSSRTHKHADDLSFAMYSRGYDIFSDTGYYNYNPGNAYCDYFKSSKAHNTVIVDGGSYSTENENTYKVGVYDYELTDQYDHIIGYNDMYEDVSIDRHFYSLHDVTVLYDNIMAKGTHTYTQVFHLSEHMKIVDKSNRQVLMQIKDTEYMVRIKQYGKQKCMLEEIRGEENEDMADREIQGGYISYAQNEVTAATTLHFSISGDNVDFITVITVEDKEGKSIYHNPYDKYIEKISYDKFVYNEESHSLLFGENKIKLDARKRKNLDAVAVKISERQIMIHDMERSIDEGCEYEYELIRADTGLIFYKKVYSNNDKCISELPENDVLVKGKLRRNGKEICKKMIAYIKYDSKLKEHYLDTSNYPFLNLIYKGQHIEKIEEEGYTFIVDIEYSLNYKIKWYVYRNGVYEFVTLTENLNTFTYYFKKAGSYTVSYYIMTGSGENQMYSFKRIMIKEH</sequence>
<keyword evidence="4" id="KW-0456">Lyase</keyword>
<evidence type="ECO:0000313" key="6">
    <source>
        <dbReference type="EMBL" id="MCU7376820.1"/>
    </source>
</evidence>
<gene>
    <name evidence="6" type="ORF">OBO34_00445</name>
    <name evidence="7" type="ORF">OBO34_13540</name>
</gene>
<dbReference type="Gene3D" id="2.70.98.70">
    <property type="match status" value="1"/>
</dbReference>
<evidence type="ECO:0000313" key="7">
    <source>
        <dbReference type="EMBL" id="MCU7379369.1"/>
    </source>
</evidence>
<dbReference type="InterPro" id="IPR046237">
    <property type="entry name" value="DUF6270"/>
</dbReference>
<dbReference type="RefSeq" id="WP_253020436.1">
    <property type="nucleotide sequence ID" value="NZ_JAOSHN010000001.1"/>
</dbReference>
<accession>A0A9J6QQ78</accession>
<dbReference type="GO" id="GO:0016829">
    <property type="term" value="F:lyase activity"/>
    <property type="evidence" value="ECO:0007669"/>
    <property type="project" value="UniProtKB-KW"/>
</dbReference>
<keyword evidence="8" id="KW-1185">Reference proteome</keyword>
<evidence type="ECO:0000256" key="4">
    <source>
        <dbReference type="ARBA" id="ARBA00023239"/>
    </source>
</evidence>
<dbReference type="PANTHER" id="PTHR39210">
    <property type="entry name" value="HEPARIN-SULFATE LYASE"/>
    <property type="match status" value="1"/>
</dbReference>
<reference evidence="7" key="1">
    <citation type="submission" date="2022-09" db="EMBL/GenBank/DDBJ databases">
        <title>Culturomic study of gut microbiota in children with autism spectrum disorder.</title>
        <authorList>
            <person name="Efimov B.A."/>
            <person name="Chaplin A.V."/>
            <person name="Sokolova S.R."/>
            <person name="Pikina A.P."/>
            <person name="Korzhanova M."/>
            <person name="Belova V."/>
            <person name="Korostin D."/>
        </authorList>
    </citation>
    <scope>NUCLEOTIDE SEQUENCE</scope>
    <source>
        <strain evidence="7">ASD5510</strain>
    </source>
</reference>
<dbReference type="EMBL" id="JAOSHN010000005">
    <property type="protein sequence ID" value="MCU7379369.1"/>
    <property type="molecule type" value="Genomic_DNA"/>
</dbReference>
<organism evidence="7 8">
    <name type="scientific">Hominibacterium faecale</name>
    <dbReference type="NCBI Taxonomy" id="2839743"/>
    <lineage>
        <taxon>Bacteria</taxon>
        <taxon>Bacillati</taxon>
        <taxon>Bacillota</taxon>
        <taxon>Clostridia</taxon>
        <taxon>Peptostreptococcales</taxon>
        <taxon>Anaerovoracaceae</taxon>
        <taxon>Hominibacterium</taxon>
    </lineage>
</organism>
<dbReference type="InterPro" id="IPR008929">
    <property type="entry name" value="Chondroitin_lyas"/>
</dbReference>
<keyword evidence="2" id="KW-0732">Signal</keyword>